<protein>
    <submittedName>
        <fullName evidence="3">Dehydrogenase</fullName>
    </submittedName>
</protein>
<dbReference type="OrthoDB" id="9811519at2"/>
<dbReference type="PANTHER" id="PTHR11091">
    <property type="entry name" value="OXIDOREDUCTASE-RELATED"/>
    <property type="match status" value="1"/>
</dbReference>
<dbReference type="RefSeq" id="WP_063709197.1">
    <property type="nucleotide sequence ID" value="NZ_LUUB01000131.1"/>
</dbReference>
<accession>A0A176Y8I3</accession>
<dbReference type="InterPro" id="IPR036111">
    <property type="entry name" value="Mal/L-sulfo/L-lacto_DH-like_sf"/>
</dbReference>
<dbReference type="NCBIfam" id="NF007504">
    <property type="entry name" value="PRK10098.1"/>
    <property type="match status" value="1"/>
</dbReference>
<gene>
    <name evidence="3" type="ORF">AYJ54_36795</name>
</gene>
<dbReference type="InterPro" id="IPR003767">
    <property type="entry name" value="Malate/L-lactate_DH-like"/>
</dbReference>
<sequence length="357" mass="37840">MADYRTIKAEPLTNVIRAIAKAGGSTDREADLVATNLVEANLKGHDSHGVGMIPRYAEAVAEGGLAVNQYVKIVMDTGPLLTLDGLTGYGQVMGHEAMELGAERAKRNGVCVVGLSNAHHIGRIGHWAEQCIDHGLVSIHFVNVISRPIVAPWGGSDARHGTNPFCVGIPRKDKEPIVLDFATSKIAQGKTRVAFNKGVELEPGTIIDNEGKPTVNPRYTVIAPHGAILPFGEHKGSGLALVCEILGGALSGGETVKGPADGKRRVLNGMLSIIIDPTKLGTAENLAREVESFVAWHTDSPPGPGVDRVKIAGDPERETKKKRLAEGIPVDPNTWQEILDAGKKFGLDQAAIEKIAG</sequence>
<dbReference type="AlphaFoldDB" id="A0A176Y8I3"/>
<dbReference type="InterPro" id="IPR043144">
    <property type="entry name" value="Mal/L-sulf/L-lact_DH-like_ah"/>
</dbReference>
<dbReference type="EMBL" id="LUUB01000131">
    <property type="protein sequence ID" value="OAE96319.1"/>
    <property type="molecule type" value="Genomic_DNA"/>
</dbReference>
<dbReference type="Proteomes" id="UP000076959">
    <property type="component" value="Unassembled WGS sequence"/>
</dbReference>
<reference evidence="3 4" key="1">
    <citation type="submission" date="2016-03" db="EMBL/GenBank/DDBJ databases">
        <title>Draft Genome Sequence of the Strain BR 10245 (Bradyrhizobium sp.) isolated from nodules of Centrolobium paraense.</title>
        <authorList>
            <person name="Simoes-Araujo J.L.Sr."/>
            <person name="Barauna A.C."/>
            <person name="Silva K."/>
            <person name="Zilli J.E."/>
        </authorList>
    </citation>
    <scope>NUCLEOTIDE SEQUENCE [LARGE SCALE GENOMIC DNA]</scope>
    <source>
        <strain evidence="3 4">BR 10245</strain>
    </source>
</reference>
<evidence type="ECO:0000313" key="3">
    <source>
        <dbReference type="EMBL" id="OAE96319.1"/>
    </source>
</evidence>
<name>A0A176Y8I3_9BRAD</name>
<evidence type="ECO:0000256" key="1">
    <source>
        <dbReference type="ARBA" id="ARBA00006056"/>
    </source>
</evidence>
<comment type="caution">
    <text evidence="3">The sequence shown here is derived from an EMBL/GenBank/DDBJ whole genome shotgun (WGS) entry which is preliminary data.</text>
</comment>
<dbReference type="GO" id="GO:0016491">
    <property type="term" value="F:oxidoreductase activity"/>
    <property type="evidence" value="ECO:0007669"/>
    <property type="project" value="UniProtKB-KW"/>
</dbReference>
<organism evidence="3 4">
    <name type="scientific">Bradyrhizobium centrolobii</name>
    <dbReference type="NCBI Taxonomy" id="1505087"/>
    <lineage>
        <taxon>Bacteria</taxon>
        <taxon>Pseudomonadati</taxon>
        <taxon>Pseudomonadota</taxon>
        <taxon>Alphaproteobacteria</taxon>
        <taxon>Hyphomicrobiales</taxon>
        <taxon>Nitrobacteraceae</taxon>
        <taxon>Bradyrhizobium</taxon>
    </lineage>
</organism>
<dbReference type="Gene3D" id="3.30.1370.60">
    <property type="entry name" value="Hypothetical oxidoreductase yiak, domain 2"/>
    <property type="match status" value="1"/>
</dbReference>
<dbReference type="InterPro" id="IPR043143">
    <property type="entry name" value="Mal/L-sulf/L-lact_DH-like_NADP"/>
</dbReference>
<dbReference type="PANTHER" id="PTHR11091:SF0">
    <property type="entry name" value="MALATE DEHYDROGENASE"/>
    <property type="match status" value="1"/>
</dbReference>
<keyword evidence="4" id="KW-1185">Reference proteome</keyword>
<evidence type="ECO:0000256" key="2">
    <source>
        <dbReference type="ARBA" id="ARBA00023002"/>
    </source>
</evidence>
<dbReference type="STRING" id="1505087.AYJ54_36795"/>
<keyword evidence="2" id="KW-0560">Oxidoreductase</keyword>
<comment type="similarity">
    <text evidence="1">Belongs to the LDH2/MDH2 oxidoreductase family.</text>
</comment>
<dbReference type="Pfam" id="PF02615">
    <property type="entry name" value="Ldh_2"/>
    <property type="match status" value="1"/>
</dbReference>
<evidence type="ECO:0000313" key="4">
    <source>
        <dbReference type="Proteomes" id="UP000076959"/>
    </source>
</evidence>
<proteinExistence type="inferred from homology"/>
<dbReference type="SUPFAM" id="SSF89733">
    <property type="entry name" value="L-sulfolactate dehydrogenase-like"/>
    <property type="match status" value="1"/>
</dbReference>
<dbReference type="Gene3D" id="1.10.1530.10">
    <property type="match status" value="1"/>
</dbReference>